<dbReference type="EC" id="5.2.1.8" evidence="2"/>
<accession>A0ABX1X7P5</accession>
<evidence type="ECO:0000256" key="1">
    <source>
        <dbReference type="ARBA" id="ARBA00000971"/>
    </source>
</evidence>
<evidence type="ECO:0000256" key="5">
    <source>
        <dbReference type="ARBA" id="ARBA00023235"/>
    </source>
</evidence>
<dbReference type="PROSITE" id="PS01096">
    <property type="entry name" value="PPIC_PPIASE_1"/>
    <property type="match status" value="1"/>
</dbReference>
<keyword evidence="7" id="KW-0812">Transmembrane</keyword>
<comment type="caution">
    <text evidence="9">The sequence shown here is derived from an EMBL/GenBank/DDBJ whole genome shotgun (WGS) entry which is preliminary data.</text>
</comment>
<comment type="catalytic activity">
    <reaction evidence="1">
        <text>[protein]-peptidylproline (omega=180) = [protein]-peptidylproline (omega=0)</text>
        <dbReference type="Rhea" id="RHEA:16237"/>
        <dbReference type="Rhea" id="RHEA-COMP:10747"/>
        <dbReference type="Rhea" id="RHEA-COMP:10748"/>
        <dbReference type="ChEBI" id="CHEBI:83833"/>
        <dbReference type="ChEBI" id="CHEBI:83834"/>
        <dbReference type="EC" id="5.2.1.8"/>
    </reaction>
</comment>
<dbReference type="PANTHER" id="PTHR47245:SF1">
    <property type="entry name" value="FOLDASE PROTEIN PRSA"/>
    <property type="match status" value="1"/>
</dbReference>
<keyword evidence="10" id="KW-1185">Reference proteome</keyword>
<dbReference type="Gene3D" id="3.10.50.40">
    <property type="match status" value="1"/>
</dbReference>
<dbReference type="EMBL" id="WHNY01000027">
    <property type="protein sequence ID" value="NOU64126.1"/>
    <property type="molecule type" value="Genomic_DNA"/>
</dbReference>
<dbReference type="InterPro" id="IPR046357">
    <property type="entry name" value="PPIase_dom_sf"/>
</dbReference>
<evidence type="ECO:0000256" key="7">
    <source>
        <dbReference type="SAM" id="Phobius"/>
    </source>
</evidence>
<protein>
    <recommendedName>
        <fullName evidence="2">peptidylprolyl isomerase</fullName>
        <ecNumber evidence="2">5.2.1.8</ecNumber>
    </recommendedName>
</protein>
<sequence length="346" mass="37367">MMCTYYVLSSRSASTHTSFSLVRHNEIQNENDTNSHITRGRIYMNSKNNRTWVWTSSALLVVLIAYASVFPPVSKNNDEKAVAKVNGVEISTTKLYNALVASGGAQTLDSMITEELISQESKKAGIQITDADVTNEIQTIKATYGSEDEFNQALANYGMTLDDLKKNMQSQVTLKKILEPQVTVTDDEIKKYYDENLESLKVPAQVKASHISVATEAEANAIIAKLKSGGDFAALAKESSTDAATKDKGGDLGYISAGQGDPVFEAAAFALETGGVSSAVQTATGYDVIKVTDHKAASTPTLADKTATIKQSLVDQKISTLSQTWLEQKKSEAKIENNLADLTKTT</sequence>
<keyword evidence="7" id="KW-0472">Membrane</keyword>
<feature type="domain" description="PpiC" evidence="8">
    <location>
        <begin position="203"/>
        <end position="293"/>
    </location>
</feature>
<evidence type="ECO:0000256" key="2">
    <source>
        <dbReference type="ARBA" id="ARBA00013194"/>
    </source>
</evidence>
<dbReference type="InterPro" id="IPR023058">
    <property type="entry name" value="PPIase_PpiC_CS"/>
</dbReference>
<proteinExistence type="predicted"/>
<dbReference type="Proteomes" id="UP000653578">
    <property type="component" value="Unassembled WGS sequence"/>
</dbReference>
<reference evidence="9 10" key="1">
    <citation type="submission" date="2019-10" db="EMBL/GenBank/DDBJ databases">
        <title>Description of Paenibacillus humi sp. nov.</title>
        <authorList>
            <person name="Carlier A."/>
            <person name="Qi S."/>
        </authorList>
    </citation>
    <scope>NUCLEOTIDE SEQUENCE [LARGE SCALE GENOMIC DNA]</scope>
    <source>
        <strain evidence="9 10">LMG 31461</strain>
    </source>
</reference>
<dbReference type="InterPro" id="IPR050245">
    <property type="entry name" value="PrsA_foldase"/>
</dbReference>
<evidence type="ECO:0000256" key="6">
    <source>
        <dbReference type="PROSITE-ProRule" id="PRU00278"/>
    </source>
</evidence>
<dbReference type="PROSITE" id="PS50198">
    <property type="entry name" value="PPIC_PPIASE_2"/>
    <property type="match status" value="1"/>
</dbReference>
<dbReference type="Gene3D" id="1.10.4030.10">
    <property type="entry name" value="Porin chaperone SurA, peptide-binding domain"/>
    <property type="match status" value="1"/>
</dbReference>
<dbReference type="GO" id="GO:0016853">
    <property type="term" value="F:isomerase activity"/>
    <property type="evidence" value="ECO:0007669"/>
    <property type="project" value="UniProtKB-KW"/>
</dbReference>
<dbReference type="InterPro" id="IPR000297">
    <property type="entry name" value="PPIase_PpiC"/>
</dbReference>
<keyword evidence="4 6" id="KW-0697">Rotamase</keyword>
<dbReference type="InterPro" id="IPR027304">
    <property type="entry name" value="Trigger_fact/SurA_dom_sf"/>
</dbReference>
<keyword evidence="3" id="KW-0732">Signal</keyword>
<keyword evidence="7" id="KW-1133">Transmembrane helix</keyword>
<dbReference type="Pfam" id="PF13145">
    <property type="entry name" value="Rotamase_2"/>
    <property type="match status" value="1"/>
</dbReference>
<evidence type="ECO:0000313" key="10">
    <source>
        <dbReference type="Proteomes" id="UP000653578"/>
    </source>
</evidence>
<dbReference type="SUPFAM" id="SSF54534">
    <property type="entry name" value="FKBP-like"/>
    <property type="match status" value="1"/>
</dbReference>
<gene>
    <name evidence="9" type="ORF">GC096_08825</name>
</gene>
<evidence type="ECO:0000256" key="4">
    <source>
        <dbReference type="ARBA" id="ARBA00023110"/>
    </source>
</evidence>
<feature type="transmembrane region" description="Helical" evidence="7">
    <location>
        <begin position="51"/>
        <end position="70"/>
    </location>
</feature>
<keyword evidence="5 6" id="KW-0413">Isomerase</keyword>
<evidence type="ECO:0000259" key="8">
    <source>
        <dbReference type="PROSITE" id="PS50198"/>
    </source>
</evidence>
<organism evidence="9 10">
    <name type="scientific">Paenibacillus plantarum</name>
    <dbReference type="NCBI Taxonomy" id="2654975"/>
    <lineage>
        <taxon>Bacteria</taxon>
        <taxon>Bacillati</taxon>
        <taxon>Bacillota</taxon>
        <taxon>Bacilli</taxon>
        <taxon>Bacillales</taxon>
        <taxon>Paenibacillaceae</taxon>
        <taxon>Paenibacillus</taxon>
    </lineage>
</organism>
<name>A0ABX1X7P5_9BACL</name>
<dbReference type="Pfam" id="PF13624">
    <property type="entry name" value="SurA_N_3"/>
    <property type="match status" value="1"/>
</dbReference>
<evidence type="ECO:0000313" key="9">
    <source>
        <dbReference type="EMBL" id="NOU64126.1"/>
    </source>
</evidence>
<evidence type="ECO:0000256" key="3">
    <source>
        <dbReference type="ARBA" id="ARBA00022729"/>
    </source>
</evidence>
<dbReference type="PANTHER" id="PTHR47245">
    <property type="entry name" value="PEPTIDYLPROLYL ISOMERASE"/>
    <property type="match status" value="1"/>
</dbReference>
<dbReference type="SUPFAM" id="SSF109998">
    <property type="entry name" value="Triger factor/SurA peptide-binding domain-like"/>
    <property type="match status" value="1"/>
</dbReference>